<evidence type="ECO:0000256" key="1">
    <source>
        <dbReference type="ARBA" id="ARBA00012340"/>
    </source>
</evidence>
<dbReference type="InterPro" id="IPR016181">
    <property type="entry name" value="Acyl_CoA_acyltransferase"/>
</dbReference>
<evidence type="ECO:0000256" key="6">
    <source>
        <dbReference type="ARBA" id="ARBA00022929"/>
    </source>
</evidence>
<accession>A0A120G1A6</accession>
<dbReference type="SUPFAM" id="SSF55729">
    <property type="entry name" value="Acyl-CoA N-acyltransferases (Nat)"/>
    <property type="match status" value="1"/>
</dbReference>
<reference evidence="10 11" key="1">
    <citation type="submission" date="2015-05" db="EMBL/GenBank/DDBJ databases">
        <title>A genomic and transcriptomic approach to investigate the blue pigment phenotype in Pseudomonas fluorescens.</title>
        <authorList>
            <person name="Andreani N.A."/>
            <person name="Cardazzo B."/>
        </authorList>
    </citation>
    <scope>NUCLEOTIDE SEQUENCE [LARGE SCALE GENOMIC DNA]</scope>
    <source>
        <strain evidence="10 11">Ps_22</strain>
    </source>
</reference>
<dbReference type="GO" id="GO:0007165">
    <property type="term" value="P:signal transduction"/>
    <property type="evidence" value="ECO:0007669"/>
    <property type="project" value="TreeGrafter"/>
</dbReference>
<gene>
    <name evidence="10" type="primary">lasI</name>
    <name evidence="10" type="ORF">PFLmoz3_06069</name>
</gene>
<dbReference type="EMBL" id="LCYA01000246">
    <property type="protein sequence ID" value="KWV77501.1"/>
    <property type="molecule type" value="Genomic_DNA"/>
</dbReference>
<dbReference type="GO" id="GO:0061579">
    <property type="term" value="F:N-acyl homoserine lactone synthase activity"/>
    <property type="evidence" value="ECO:0007669"/>
    <property type="project" value="UniProtKB-UniRule"/>
</dbReference>
<dbReference type="InterPro" id="IPR001690">
    <property type="entry name" value="Autoind_synthase"/>
</dbReference>
<dbReference type="EC" id="2.3.1.184" evidence="1 9"/>
<keyword evidence="10" id="KW-0012">Acyltransferase</keyword>
<organism evidence="10 11">
    <name type="scientific">Pseudomonas fluorescens</name>
    <dbReference type="NCBI Taxonomy" id="294"/>
    <lineage>
        <taxon>Bacteria</taxon>
        <taxon>Pseudomonadati</taxon>
        <taxon>Pseudomonadota</taxon>
        <taxon>Gammaproteobacteria</taxon>
        <taxon>Pseudomonadales</taxon>
        <taxon>Pseudomonadaceae</taxon>
        <taxon>Pseudomonas</taxon>
    </lineage>
</organism>
<dbReference type="InterPro" id="IPR018311">
    <property type="entry name" value="Autoind_synth_CS"/>
</dbReference>
<dbReference type="RefSeq" id="WP_081095887.1">
    <property type="nucleotide sequence ID" value="NZ_LCYA01000246.1"/>
</dbReference>
<evidence type="ECO:0000256" key="4">
    <source>
        <dbReference type="ARBA" id="ARBA00022679"/>
    </source>
</evidence>
<dbReference type="PANTHER" id="PTHR39322">
    <property type="entry name" value="ACYL-HOMOSERINE-LACTONE SYNTHASE"/>
    <property type="match status" value="1"/>
</dbReference>
<dbReference type="PATRIC" id="fig|294.194.peg.6738"/>
<evidence type="ECO:0000256" key="2">
    <source>
        <dbReference type="ARBA" id="ARBA00018768"/>
    </source>
</evidence>
<proteinExistence type="inferred from homology"/>
<keyword evidence="6 8" id="KW-0071">Autoinducer synthesis</keyword>
<sequence length="237" mass="26264">MVIDIVRREHLSAALLNGMHQLRAQIFKDKKQWDVVVSDRWEVDAFDDLNPYYLLISTPSAGEVIGCWRILETVGPYMLKDTFPDLLHGAPAPQDSRTLELSRFVVRAQHPGNSTFSQITLQAIREVVRFALRRNAQRLLTVTTVGVERMMRKTGISMVPFGPALRIGVEQAIALTIHLDEKTCQALFGSANMLTSKPDSPSNIAPARLQATPIGMTDYAQAASKQQNALPAAELTV</sequence>
<keyword evidence="5 9" id="KW-0949">S-adenosyl-L-methionine</keyword>
<dbReference type="PRINTS" id="PR01549">
    <property type="entry name" value="AUTOINDCRSYN"/>
</dbReference>
<evidence type="ECO:0000256" key="7">
    <source>
        <dbReference type="ARBA" id="ARBA00048576"/>
    </source>
</evidence>
<evidence type="ECO:0000256" key="5">
    <source>
        <dbReference type="ARBA" id="ARBA00022691"/>
    </source>
</evidence>
<comment type="caution">
    <text evidence="10">The sequence shown here is derived from an EMBL/GenBank/DDBJ whole genome shotgun (WGS) entry which is preliminary data.</text>
</comment>
<comment type="similarity">
    <text evidence="8 9">Belongs to the autoinducer synthase family.</text>
</comment>
<dbReference type="PROSITE" id="PS00949">
    <property type="entry name" value="AUTOINDUCER_SYNTH_1"/>
    <property type="match status" value="1"/>
</dbReference>
<dbReference type="PROSITE" id="PS51187">
    <property type="entry name" value="AUTOINDUCER_SYNTH_2"/>
    <property type="match status" value="1"/>
</dbReference>
<comment type="catalytic activity">
    <reaction evidence="7 9">
        <text>a fatty acyl-[ACP] + S-adenosyl-L-methionine = an N-acyl-L-homoserine lactone + S-methyl-5'-thioadenosine + holo-[ACP] + H(+)</text>
        <dbReference type="Rhea" id="RHEA:10096"/>
        <dbReference type="Rhea" id="RHEA-COMP:9685"/>
        <dbReference type="Rhea" id="RHEA-COMP:14125"/>
        <dbReference type="ChEBI" id="CHEBI:15378"/>
        <dbReference type="ChEBI" id="CHEBI:17509"/>
        <dbReference type="ChEBI" id="CHEBI:55474"/>
        <dbReference type="ChEBI" id="CHEBI:59789"/>
        <dbReference type="ChEBI" id="CHEBI:64479"/>
        <dbReference type="ChEBI" id="CHEBI:138651"/>
        <dbReference type="EC" id="2.3.1.184"/>
    </reaction>
</comment>
<evidence type="ECO:0000313" key="10">
    <source>
        <dbReference type="EMBL" id="KWV77501.1"/>
    </source>
</evidence>
<dbReference type="AlphaFoldDB" id="A0A120G1A6"/>
<dbReference type="Proteomes" id="UP000061348">
    <property type="component" value="Unassembled WGS sequence"/>
</dbReference>
<dbReference type="PANTHER" id="PTHR39322:SF1">
    <property type="entry name" value="ISOVALERYL-HOMOSERINE LACTONE SYNTHASE"/>
    <property type="match status" value="1"/>
</dbReference>
<dbReference type="Gene3D" id="3.40.630.30">
    <property type="match status" value="1"/>
</dbReference>
<evidence type="ECO:0000313" key="11">
    <source>
        <dbReference type="Proteomes" id="UP000061348"/>
    </source>
</evidence>
<name>A0A120G1A6_PSEFL</name>
<dbReference type="GO" id="GO:0009372">
    <property type="term" value="P:quorum sensing"/>
    <property type="evidence" value="ECO:0007669"/>
    <property type="project" value="UniProtKB-UniRule"/>
</dbReference>
<evidence type="ECO:0000256" key="3">
    <source>
        <dbReference type="ARBA" id="ARBA00022654"/>
    </source>
</evidence>
<evidence type="ECO:0000256" key="8">
    <source>
        <dbReference type="PROSITE-ProRule" id="PRU00533"/>
    </source>
</evidence>
<keyword evidence="4 9" id="KW-0808">Transferase</keyword>
<keyword evidence="3 8" id="KW-0673">Quorum sensing</keyword>
<protein>
    <recommendedName>
        <fullName evidence="2 9">Acyl-homoserine-lactone synthase</fullName>
        <ecNumber evidence="1 9">2.3.1.184</ecNumber>
    </recommendedName>
    <alternativeName>
        <fullName evidence="9">Autoinducer synthesis protein</fullName>
    </alternativeName>
</protein>
<evidence type="ECO:0000256" key="9">
    <source>
        <dbReference type="RuleBase" id="RU361135"/>
    </source>
</evidence>
<dbReference type="Pfam" id="PF00765">
    <property type="entry name" value="Autoind_synth"/>
    <property type="match status" value="1"/>
</dbReference>